<accession>A0A251ZWL2</accession>
<keyword evidence="3 10" id="KW-0813">Transport</keyword>
<comment type="similarity">
    <text evidence="2 10 11">Belongs to the TonB-dependent receptor family.</text>
</comment>
<proteinExistence type="inferred from homology"/>
<dbReference type="Proteomes" id="UP000194946">
    <property type="component" value="Unassembled WGS sequence"/>
</dbReference>
<dbReference type="InterPro" id="IPR039426">
    <property type="entry name" value="TonB-dep_rcpt-like"/>
</dbReference>
<evidence type="ECO:0000259" key="15">
    <source>
        <dbReference type="Pfam" id="PF07715"/>
    </source>
</evidence>
<evidence type="ECO:0000259" key="14">
    <source>
        <dbReference type="Pfam" id="PF00593"/>
    </source>
</evidence>
<gene>
    <name evidence="16" type="ORF">HK18_03860</name>
</gene>
<keyword evidence="5 10" id="KW-0812">Transmembrane</keyword>
<dbReference type="Gene3D" id="2.170.130.10">
    <property type="entry name" value="TonB-dependent receptor, plug domain"/>
    <property type="match status" value="1"/>
</dbReference>
<dbReference type="PANTHER" id="PTHR32552">
    <property type="entry name" value="FERRICHROME IRON RECEPTOR-RELATED"/>
    <property type="match status" value="1"/>
</dbReference>
<evidence type="ECO:0000256" key="12">
    <source>
        <dbReference type="SAM" id="MobiDB-lite"/>
    </source>
</evidence>
<keyword evidence="8" id="KW-0675">Receptor</keyword>
<evidence type="ECO:0000256" key="13">
    <source>
        <dbReference type="SAM" id="SignalP"/>
    </source>
</evidence>
<evidence type="ECO:0000313" key="17">
    <source>
        <dbReference type="Proteomes" id="UP000194946"/>
    </source>
</evidence>
<dbReference type="PANTHER" id="PTHR32552:SF83">
    <property type="entry name" value="BLR3904 PROTEIN"/>
    <property type="match status" value="1"/>
</dbReference>
<feature type="domain" description="TonB-dependent receptor-like beta-barrel" evidence="14">
    <location>
        <begin position="264"/>
        <end position="742"/>
    </location>
</feature>
<dbReference type="GO" id="GO:0015344">
    <property type="term" value="F:siderophore uptake transmembrane transporter activity"/>
    <property type="evidence" value="ECO:0007669"/>
    <property type="project" value="TreeGrafter"/>
</dbReference>
<dbReference type="Pfam" id="PF07715">
    <property type="entry name" value="Plug"/>
    <property type="match status" value="1"/>
</dbReference>
<dbReference type="GO" id="GO:0009279">
    <property type="term" value="C:cell outer membrane"/>
    <property type="evidence" value="ECO:0007669"/>
    <property type="project" value="UniProtKB-SubCell"/>
</dbReference>
<feature type="signal peptide" evidence="13">
    <location>
        <begin position="1"/>
        <end position="29"/>
    </location>
</feature>
<keyword evidence="4 10" id="KW-1134">Transmembrane beta strand</keyword>
<dbReference type="GO" id="GO:0015891">
    <property type="term" value="P:siderophore transport"/>
    <property type="evidence" value="ECO:0007669"/>
    <property type="project" value="InterPro"/>
</dbReference>
<dbReference type="InterPro" id="IPR010105">
    <property type="entry name" value="TonB_sidphr_rcpt"/>
</dbReference>
<evidence type="ECO:0000256" key="6">
    <source>
        <dbReference type="ARBA" id="ARBA00023077"/>
    </source>
</evidence>
<dbReference type="EMBL" id="JOPB01000002">
    <property type="protein sequence ID" value="OUI79055.1"/>
    <property type="molecule type" value="Genomic_DNA"/>
</dbReference>
<feature type="domain" description="TonB-dependent receptor plug" evidence="15">
    <location>
        <begin position="85"/>
        <end position="185"/>
    </location>
</feature>
<evidence type="ECO:0000256" key="8">
    <source>
        <dbReference type="ARBA" id="ARBA00023170"/>
    </source>
</evidence>
<dbReference type="SUPFAM" id="SSF56935">
    <property type="entry name" value="Porins"/>
    <property type="match status" value="1"/>
</dbReference>
<evidence type="ECO:0000256" key="5">
    <source>
        <dbReference type="ARBA" id="ARBA00022692"/>
    </source>
</evidence>
<evidence type="ECO:0000256" key="11">
    <source>
        <dbReference type="RuleBase" id="RU003357"/>
    </source>
</evidence>
<dbReference type="GO" id="GO:0038023">
    <property type="term" value="F:signaling receptor activity"/>
    <property type="evidence" value="ECO:0007669"/>
    <property type="project" value="InterPro"/>
</dbReference>
<evidence type="ECO:0000313" key="16">
    <source>
        <dbReference type="EMBL" id="OUI79055.1"/>
    </source>
</evidence>
<feature type="chain" id="PRO_5011970610" evidence="13">
    <location>
        <begin position="30"/>
        <end position="772"/>
    </location>
</feature>
<comment type="subcellular location">
    <subcellularLocation>
        <location evidence="1 10">Cell outer membrane</location>
        <topology evidence="1 10">Multi-pass membrane protein</topology>
    </subcellularLocation>
</comment>
<dbReference type="CDD" id="cd01347">
    <property type="entry name" value="ligand_gated_channel"/>
    <property type="match status" value="1"/>
</dbReference>
<dbReference type="PROSITE" id="PS52016">
    <property type="entry name" value="TONB_DEPENDENT_REC_3"/>
    <property type="match status" value="1"/>
</dbReference>
<feature type="region of interest" description="Disordered" evidence="12">
    <location>
        <begin position="33"/>
        <end position="59"/>
    </location>
</feature>
<organism evidence="16 17">
    <name type="scientific">Commensalibacter intestini</name>
    <dbReference type="NCBI Taxonomy" id="479936"/>
    <lineage>
        <taxon>Bacteria</taxon>
        <taxon>Pseudomonadati</taxon>
        <taxon>Pseudomonadota</taxon>
        <taxon>Alphaproteobacteria</taxon>
        <taxon>Acetobacterales</taxon>
        <taxon>Acetobacteraceae</taxon>
    </lineage>
</organism>
<evidence type="ECO:0000256" key="9">
    <source>
        <dbReference type="ARBA" id="ARBA00023237"/>
    </source>
</evidence>
<keyword evidence="17" id="KW-1185">Reference proteome</keyword>
<evidence type="ECO:0000256" key="2">
    <source>
        <dbReference type="ARBA" id="ARBA00009810"/>
    </source>
</evidence>
<evidence type="ECO:0000256" key="10">
    <source>
        <dbReference type="PROSITE-ProRule" id="PRU01360"/>
    </source>
</evidence>
<dbReference type="AlphaFoldDB" id="A0A251ZWL2"/>
<sequence>MKKVGIHRIVRPVSLATVMVGFIGSSAVAQTMTSDDLKDSKKSEVETKGKNADPSTSDEHILVRGKRTSNILTHDTGVDQMPQDVMHTPQNINVVPQKVLQEQNVKSLEEALKNVPGVTASVGEGRGGMSGNQFLIRGFPAQNDIYEDGLRDFGVYTRDSFDYDSVVVIKGPSSSVFGNGTTGGAINVVTKKPLLTDRYDVNFSGGNGDYYRGTVDVNKQITDTIAARIVGVGNSNNVVGRDYIYSHHWGLAPSTGFGLGTKLSYVIQYVYQQDNRIPDYGIPVVTKPGTSIAKPITEYGIRRSNWYGNWMDSDKTQDHQLTGRLKYELTPDIVIHNDTRYGNYQREYSVTRPQCQVANCVTPYFTGHPENAIIGTAGPAPYRQRTWSFQNVLSTVANFHTWGFKHQLTGGVDFSYASENRFYGEYSSPLPTNSLVNPTPVINYPITILPGDPHGTNISGATGAGDPALRKGHTRDVGVFLYDQFWMTEQWSIKGGVRYDNWNAKYGTEGGSAGSVWAANNMSTTNNIVNPTVSLMYNPTDNQMYYFTWAMSTTPLGMYLTNSYAPMRDGQSGMKPERSRLYELGGKWSLLSQRVGITAALFRLDKSNQIVSDPVSGDVMSSGDTVRNEGVELGVSGNVTKHWNVYGGFAAYHSNVESSQTVGAKGSRVQYVPTQQGNLWTTYDIMPETPYNVTVGGGITWRGSVWLNNTNTAKAPANVSIDAMLSHKFDEHWKVAFNIYNLTNRLNYDSLFGNRVTPSSGRAFLFSLNMLQ</sequence>
<comment type="caution">
    <text evidence="16">The sequence shown here is derived from an EMBL/GenBank/DDBJ whole genome shotgun (WGS) entry which is preliminary data.</text>
</comment>
<dbReference type="InterPro" id="IPR036942">
    <property type="entry name" value="Beta-barrel_TonB_sf"/>
</dbReference>
<protein>
    <submittedName>
        <fullName evidence="16">Membrane protein</fullName>
    </submittedName>
</protein>
<dbReference type="RefSeq" id="WP_086631845.1">
    <property type="nucleotide sequence ID" value="NZ_JOPB01000002.1"/>
</dbReference>
<dbReference type="NCBIfam" id="TIGR01783">
    <property type="entry name" value="TonB-siderophor"/>
    <property type="match status" value="1"/>
</dbReference>
<dbReference type="InterPro" id="IPR037066">
    <property type="entry name" value="Plug_dom_sf"/>
</dbReference>
<evidence type="ECO:0000256" key="7">
    <source>
        <dbReference type="ARBA" id="ARBA00023136"/>
    </source>
</evidence>
<keyword evidence="6 11" id="KW-0798">TonB box</keyword>
<feature type="compositionally biased region" description="Basic and acidic residues" evidence="12">
    <location>
        <begin position="35"/>
        <end position="59"/>
    </location>
</feature>
<dbReference type="Gene3D" id="2.40.170.20">
    <property type="entry name" value="TonB-dependent receptor, beta-barrel domain"/>
    <property type="match status" value="1"/>
</dbReference>
<dbReference type="InterPro" id="IPR000531">
    <property type="entry name" value="Beta-barrel_TonB"/>
</dbReference>
<dbReference type="InterPro" id="IPR012910">
    <property type="entry name" value="Plug_dom"/>
</dbReference>
<evidence type="ECO:0000256" key="3">
    <source>
        <dbReference type="ARBA" id="ARBA00022448"/>
    </source>
</evidence>
<dbReference type="Pfam" id="PF00593">
    <property type="entry name" value="TonB_dep_Rec_b-barrel"/>
    <property type="match status" value="1"/>
</dbReference>
<evidence type="ECO:0000256" key="1">
    <source>
        <dbReference type="ARBA" id="ARBA00004571"/>
    </source>
</evidence>
<keyword evidence="13" id="KW-0732">Signal</keyword>
<keyword evidence="9 10" id="KW-0998">Cell outer membrane</keyword>
<keyword evidence="7 10" id="KW-0472">Membrane</keyword>
<name>A0A251ZWL2_9PROT</name>
<evidence type="ECO:0000256" key="4">
    <source>
        <dbReference type="ARBA" id="ARBA00022452"/>
    </source>
</evidence>
<reference evidence="17" key="1">
    <citation type="submission" date="2014-06" db="EMBL/GenBank/DDBJ databases">
        <authorList>
            <person name="Winans N.J."/>
            <person name="Newell P.D."/>
            <person name="Douglas A.E."/>
        </authorList>
    </citation>
    <scope>NUCLEOTIDE SEQUENCE [LARGE SCALE GENOMIC DNA]</scope>
    <source>
        <strain evidence="17">DmL_052</strain>
    </source>
</reference>